<keyword evidence="3" id="KW-0443">Lipid metabolism</keyword>
<proteinExistence type="predicted"/>
<evidence type="ECO:0000313" key="4">
    <source>
        <dbReference type="EMBL" id="NMH28822.1"/>
    </source>
</evidence>
<dbReference type="Pfam" id="PF04336">
    <property type="entry name" value="ACP_PD"/>
    <property type="match status" value="1"/>
</dbReference>
<organism evidence="4 5">
    <name type="scientific">Flavobacterium silvaticum</name>
    <dbReference type="NCBI Taxonomy" id="1852020"/>
    <lineage>
        <taxon>Bacteria</taxon>
        <taxon>Pseudomonadati</taxon>
        <taxon>Bacteroidota</taxon>
        <taxon>Flavobacteriia</taxon>
        <taxon>Flavobacteriales</taxon>
        <taxon>Flavobacteriaceae</taxon>
        <taxon>Flavobacterium</taxon>
    </lineage>
</organism>
<sequence>MNYLAHIYLSGDNELVKIGNFMADGIRGKHYETLHPDIQKGVLLHREIDMFTDQHPVFRKGTKRLHERYHHYSGVIMDIFYDHFLSKNWQKYSPEKLGSFIDNFYDSLERNYDQLTEKTKGMMPYMIKYNWLWSYQFPEGIQRILTQMDQRSRTESNMRFASEELSKYYTLFEQEFTEFFEDLRAHAAKTLAGL</sequence>
<protein>
    <submittedName>
        <fullName evidence="4">DUF479 domain-containing protein</fullName>
    </submittedName>
</protein>
<dbReference type="RefSeq" id="WP_169527933.1">
    <property type="nucleotide sequence ID" value="NZ_JAAMPU010000107.1"/>
</dbReference>
<comment type="caution">
    <text evidence="4">The sequence shown here is derived from an EMBL/GenBank/DDBJ whole genome shotgun (WGS) entry which is preliminary data.</text>
</comment>
<dbReference type="GO" id="GO:0008770">
    <property type="term" value="F:[acyl-carrier-protein] phosphodiesterase activity"/>
    <property type="evidence" value="ECO:0007669"/>
    <property type="project" value="InterPro"/>
</dbReference>
<dbReference type="PIRSF" id="PIRSF011489">
    <property type="entry name" value="DUF479"/>
    <property type="match status" value="1"/>
</dbReference>
<evidence type="ECO:0000256" key="1">
    <source>
        <dbReference type="ARBA" id="ARBA00022516"/>
    </source>
</evidence>
<dbReference type="InterPro" id="IPR007431">
    <property type="entry name" value="ACP_PD"/>
</dbReference>
<dbReference type="Proteomes" id="UP000712080">
    <property type="component" value="Unassembled WGS sequence"/>
</dbReference>
<reference evidence="4" key="1">
    <citation type="submission" date="2020-02" db="EMBL/GenBank/DDBJ databases">
        <title>Flavobacterium sp. genome.</title>
        <authorList>
            <person name="Jung H.S."/>
            <person name="Baek J.H."/>
            <person name="Jeon C.O."/>
        </authorList>
    </citation>
    <scope>NUCLEOTIDE SEQUENCE</scope>
    <source>
        <strain evidence="4">SE-s28</strain>
    </source>
</reference>
<dbReference type="PANTHER" id="PTHR38764:SF1">
    <property type="entry name" value="ACYL CARRIER PROTEIN PHOSPHODIESTERASE"/>
    <property type="match status" value="1"/>
</dbReference>
<evidence type="ECO:0000256" key="3">
    <source>
        <dbReference type="ARBA" id="ARBA00023098"/>
    </source>
</evidence>
<accession>A0A972FVJ8</accession>
<dbReference type="GO" id="GO:0006633">
    <property type="term" value="P:fatty acid biosynthetic process"/>
    <property type="evidence" value="ECO:0007669"/>
    <property type="project" value="InterPro"/>
</dbReference>
<evidence type="ECO:0000313" key="5">
    <source>
        <dbReference type="Proteomes" id="UP000712080"/>
    </source>
</evidence>
<gene>
    <name evidence="4" type="ORF">G6047_12330</name>
</gene>
<keyword evidence="2" id="KW-0378">Hydrolase</keyword>
<evidence type="ECO:0000256" key="2">
    <source>
        <dbReference type="ARBA" id="ARBA00022801"/>
    </source>
</evidence>
<dbReference type="PANTHER" id="PTHR38764">
    <property type="entry name" value="ACYL CARRIER PROTEIN PHOSPHODIESTERASE"/>
    <property type="match status" value="1"/>
</dbReference>
<keyword evidence="5" id="KW-1185">Reference proteome</keyword>
<dbReference type="AlphaFoldDB" id="A0A972FVJ8"/>
<dbReference type="EMBL" id="JAAMPU010000107">
    <property type="protein sequence ID" value="NMH28822.1"/>
    <property type="molecule type" value="Genomic_DNA"/>
</dbReference>
<name>A0A972FVJ8_9FLAO</name>
<keyword evidence="1" id="KW-0444">Lipid biosynthesis</keyword>